<protein>
    <submittedName>
        <fullName evidence="2">Transporter family-2 protein</fullName>
    </submittedName>
</protein>
<sequence length="147" mass="15683">MNVTLLITAIAVGAVIPIQGALNAKLGLAMIHPMQATLVSYIGGTIACIAALLFVQASLPDWKRITDTDWYLYCGGFLGVIFVSGMLYLMPKVGIANMLAAAIVGQLVMSLILDHFGFFGSLVIAVTPSRVIGVLLLLLGLYFIQRQ</sequence>
<accession>A0A1N7L9Q1</accession>
<feature type="transmembrane region" description="Helical" evidence="1">
    <location>
        <begin position="119"/>
        <end position="144"/>
    </location>
</feature>
<dbReference type="AlphaFoldDB" id="A0A1N7L9Q1"/>
<keyword evidence="1" id="KW-1133">Transmembrane helix</keyword>
<dbReference type="InterPro" id="IPR006750">
    <property type="entry name" value="YdcZ"/>
</dbReference>
<evidence type="ECO:0000256" key="1">
    <source>
        <dbReference type="SAM" id="Phobius"/>
    </source>
</evidence>
<organism evidence="2 3">
    <name type="scientific">Neptunomonas antarctica</name>
    <dbReference type="NCBI Taxonomy" id="619304"/>
    <lineage>
        <taxon>Bacteria</taxon>
        <taxon>Pseudomonadati</taxon>
        <taxon>Pseudomonadota</taxon>
        <taxon>Gammaproteobacteria</taxon>
        <taxon>Oceanospirillales</taxon>
        <taxon>Oceanospirillaceae</taxon>
        <taxon>Neptunomonas</taxon>
    </lineage>
</organism>
<feature type="transmembrane region" description="Helical" evidence="1">
    <location>
        <begin position="38"/>
        <end position="58"/>
    </location>
</feature>
<dbReference type="OrthoDB" id="9097160at2"/>
<keyword evidence="1" id="KW-0472">Membrane</keyword>
<feature type="transmembrane region" description="Helical" evidence="1">
    <location>
        <begin position="6"/>
        <end position="26"/>
    </location>
</feature>
<feature type="transmembrane region" description="Helical" evidence="1">
    <location>
        <begin position="96"/>
        <end position="113"/>
    </location>
</feature>
<feature type="transmembrane region" description="Helical" evidence="1">
    <location>
        <begin position="70"/>
        <end position="89"/>
    </location>
</feature>
<keyword evidence="1" id="KW-0812">Transmembrane</keyword>
<dbReference type="EMBL" id="FTOE01000003">
    <property type="protein sequence ID" value="SIS70566.1"/>
    <property type="molecule type" value="Genomic_DNA"/>
</dbReference>
<gene>
    <name evidence="2" type="ORF">SAMN05421760_103342</name>
</gene>
<dbReference type="Proteomes" id="UP000185999">
    <property type="component" value="Unassembled WGS sequence"/>
</dbReference>
<dbReference type="GO" id="GO:0005886">
    <property type="term" value="C:plasma membrane"/>
    <property type="evidence" value="ECO:0007669"/>
    <property type="project" value="TreeGrafter"/>
</dbReference>
<dbReference type="RefSeq" id="WP_054340672.1">
    <property type="nucleotide sequence ID" value="NZ_FTOE01000003.1"/>
</dbReference>
<dbReference type="PANTHER" id="PTHR34821">
    <property type="entry name" value="INNER MEMBRANE PROTEIN YDCZ"/>
    <property type="match status" value="1"/>
</dbReference>
<dbReference type="Pfam" id="PF04657">
    <property type="entry name" value="DMT_YdcZ"/>
    <property type="match status" value="1"/>
</dbReference>
<name>A0A1N7L9Q1_9GAMM</name>
<evidence type="ECO:0000313" key="3">
    <source>
        <dbReference type="Proteomes" id="UP000185999"/>
    </source>
</evidence>
<keyword evidence="3" id="KW-1185">Reference proteome</keyword>
<dbReference type="PANTHER" id="PTHR34821:SF2">
    <property type="entry name" value="INNER MEMBRANE PROTEIN YDCZ"/>
    <property type="match status" value="1"/>
</dbReference>
<reference evidence="3" key="1">
    <citation type="submission" date="2017-01" db="EMBL/GenBank/DDBJ databases">
        <authorList>
            <person name="Varghese N."/>
            <person name="Submissions S."/>
        </authorList>
    </citation>
    <scope>NUCLEOTIDE SEQUENCE [LARGE SCALE GENOMIC DNA]</scope>
    <source>
        <strain evidence="3">DSM 22306</strain>
    </source>
</reference>
<dbReference type="STRING" id="619304.SAMN05421760_103342"/>
<proteinExistence type="predicted"/>
<evidence type="ECO:0000313" key="2">
    <source>
        <dbReference type="EMBL" id="SIS70566.1"/>
    </source>
</evidence>